<feature type="transmembrane region" description="Helical" evidence="3">
    <location>
        <begin position="96"/>
        <end position="115"/>
    </location>
</feature>
<keyword evidence="3" id="KW-0472">Membrane</keyword>
<feature type="region of interest" description="Disordered" evidence="2">
    <location>
        <begin position="287"/>
        <end position="310"/>
    </location>
</feature>
<dbReference type="SUPFAM" id="SSF103481">
    <property type="entry name" value="Multidrug resistance efflux transporter EmrE"/>
    <property type="match status" value="2"/>
</dbReference>
<accession>A0A4R4YVA2</accession>
<comment type="caution">
    <text evidence="5">The sequence shown here is derived from an EMBL/GenBank/DDBJ whole genome shotgun (WGS) entry which is preliminary data.</text>
</comment>
<evidence type="ECO:0000256" key="3">
    <source>
        <dbReference type="SAM" id="Phobius"/>
    </source>
</evidence>
<feature type="transmembrane region" description="Helical" evidence="3">
    <location>
        <begin position="180"/>
        <end position="200"/>
    </location>
</feature>
<feature type="transmembrane region" description="Helical" evidence="3">
    <location>
        <begin position="127"/>
        <end position="145"/>
    </location>
</feature>
<dbReference type="InterPro" id="IPR000620">
    <property type="entry name" value="EamA_dom"/>
</dbReference>
<feature type="domain" description="EamA" evidence="4">
    <location>
        <begin position="153"/>
        <end position="281"/>
    </location>
</feature>
<comment type="similarity">
    <text evidence="1">Belongs to the EamA transporter family.</text>
</comment>
<keyword evidence="3" id="KW-0812">Transmembrane</keyword>
<gene>
    <name evidence="5" type="ORF">E1286_13825</name>
</gene>
<evidence type="ECO:0000313" key="5">
    <source>
        <dbReference type="EMBL" id="TDD49311.1"/>
    </source>
</evidence>
<dbReference type="Proteomes" id="UP000295302">
    <property type="component" value="Unassembled WGS sequence"/>
</dbReference>
<evidence type="ECO:0000256" key="2">
    <source>
        <dbReference type="SAM" id="MobiDB-lite"/>
    </source>
</evidence>
<dbReference type="AlphaFoldDB" id="A0A4R4YVA2"/>
<dbReference type="EMBL" id="SMKQ01000032">
    <property type="protein sequence ID" value="TDD49311.1"/>
    <property type="molecule type" value="Genomic_DNA"/>
</dbReference>
<dbReference type="OrthoDB" id="3744378at2"/>
<keyword evidence="6" id="KW-1185">Reference proteome</keyword>
<evidence type="ECO:0000259" key="4">
    <source>
        <dbReference type="Pfam" id="PF00892"/>
    </source>
</evidence>
<feature type="domain" description="EamA" evidence="4">
    <location>
        <begin position="10"/>
        <end position="138"/>
    </location>
</feature>
<dbReference type="Pfam" id="PF00892">
    <property type="entry name" value="EamA"/>
    <property type="match status" value="2"/>
</dbReference>
<feature type="transmembrane region" description="Helical" evidence="3">
    <location>
        <begin position="212"/>
        <end position="231"/>
    </location>
</feature>
<evidence type="ECO:0000256" key="1">
    <source>
        <dbReference type="ARBA" id="ARBA00007362"/>
    </source>
</evidence>
<dbReference type="RefSeq" id="WP_132612400.1">
    <property type="nucleotide sequence ID" value="NZ_SMKQ01000032.1"/>
</dbReference>
<dbReference type="PANTHER" id="PTHR12715">
    <property type="entry name" value="TRANSPORTER, DRUG/METABOLITE EXPORTER FAMILY"/>
    <property type="match status" value="1"/>
</dbReference>
<sequence>MFSDRRVAAAVAVTVLLWSAAFVAIRVALPSFGVAGLSVGRLLVASLVLAAVAPLLRVRRPARADLPRIIGCGLTGMTAYQLLLNAGERSVPAGTASLLVNTAPIAAAVLALIVLREPLNRRSIAGLTLGFAGAVVITLVQGGGLTPSPDAGLILGAAIAQASFFVLQKPLLARYSGVEITSYAMWSGTALLLPLLPALISEVPHASGEALVALLFLGTAPSALGFITWAYAQARLPVATAANTLYLVPFLAIGIAWATLNESVHSAALLGGLMILVGVFISRKPSSTSPGQINNPSGRSLPRPTQTAAD</sequence>
<feature type="transmembrane region" description="Helical" evidence="3">
    <location>
        <begin position="264"/>
        <end position="282"/>
    </location>
</feature>
<name>A0A4R4YVA2_9ACTN</name>
<keyword evidence="3" id="KW-1133">Transmembrane helix</keyword>
<feature type="transmembrane region" description="Helical" evidence="3">
    <location>
        <begin position="34"/>
        <end position="56"/>
    </location>
</feature>
<feature type="transmembrane region" description="Helical" evidence="3">
    <location>
        <begin position="151"/>
        <end position="168"/>
    </location>
</feature>
<dbReference type="InterPro" id="IPR037185">
    <property type="entry name" value="EmrE-like"/>
</dbReference>
<protein>
    <submittedName>
        <fullName evidence="5">DMT family transporter</fullName>
    </submittedName>
</protein>
<feature type="transmembrane region" description="Helical" evidence="3">
    <location>
        <begin position="68"/>
        <end position="84"/>
    </location>
</feature>
<feature type="transmembrane region" description="Helical" evidence="3">
    <location>
        <begin position="238"/>
        <end position="258"/>
    </location>
</feature>
<organism evidence="5 6">
    <name type="scientific">Nonomuraea terrae</name>
    <dbReference type="NCBI Taxonomy" id="2530383"/>
    <lineage>
        <taxon>Bacteria</taxon>
        <taxon>Bacillati</taxon>
        <taxon>Actinomycetota</taxon>
        <taxon>Actinomycetes</taxon>
        <taxon>Streptosporangiales</taxon>
        <taxon>Streptosporangiaceae</taxon>
        <taxon>Nonomuraea</taxon>
    </lineage>
</organism>
<dbReference type="PANTHER" id="PTHR12715:SF4">
    <property type="entry name" value="EAMA DOMAIN-CONTAINING PROTEIN"/>
    <property type="match status" value="1"/>
</dbReference>
<proteinExistence type="inferred from homology"/>
<reference evidence="5 6" key="1">
    <citation type="submission" date="2019-03" db="EMBL/GenBank/DDBJ databases">
        <title>Draft genome sequences of novel Actinobacteria.</title>
        <authorList>
            <person name="Sahin N."/>
            <person name="Ay H."/>
            <person name="Saygin H."/>
        </authorList>
    </citation>
    <scope>NUCLEOTIDE SEQUENCE [LARGE SCALE GENOMIC DNA]</scope>
    <source>
        <strain evidence="5 6">CH32</strain>
    </source>
</reference>
<dbReference type="InterPro" id="IPR052756">
    <property type="entry name" value="Alkyne_AA_exporter"/>
</dbReference>
<evidence type="ECO:0000313" key="6">
    <source>
        <dbReference type="Proteomes" id="UP000295302"/>
    </source>
</evidence>
<dbReference type="GO" id="GO:0016020">
    <property type="term" value="C:membrane"/>
    <property type="evidence" value="ECO:0007669"/>
    <property type="project" value="InterPro"/>
</dbReference>